<reference evidence="2 3" key="1">
    <citation type="submission" date="2017-06" db="EMBL/GenBank/DDBJ databases">
        <title>Genome sequencing of cyanobaciteial culture collection at National Institute for Environmental Studies (NIES).</title>
        <authorList>
            <person name="Hirose Y."/>
            <person name="Shimura Y."/>
            <person name="Fujisawa T."/>
            <person name="Nakamura Y."/>
            <person name="Kawachi M."/>
        </authorList>
    </citation>
    <scope>NUCLEOTIDE SEQUENCE [LARGE SCALE GENOMIC DNA]</scope>
    <source>
        <strain evidence="2 3">NIES-21</strain>
    </source>
</reference>
<evidence type="ECO:0000259" key="1">
    <source>
        <dbReference type="PROSITE" id="PS51459"/>
    </source>
</evidence>
<dbReference type="Gene3D" id="1.20.120.1870">
    <property type="entry name" value="Fic/DOC protein, Fido domain"/>
    <property type="match status" value="1"/>
</dbReference>
<evidence type="ECO:0000313" key="3">
    <source>
        <dbReference type="Proteomes" id="UP000218287"/>
    </source>
</evidence>
<feature type="domain" description="Fido" evidence="1">
    <location>
        <begin position="7"/>
        <end position="125"/>
    </location>
</feature>
<gene>
    <name evidence="2" type="ORF">NIES21_37560</name>
</gene>
<dbReference type="Proteomes" id="UP000218287">
    <property type="component" value="Chromosome"/>
</dbReference>
<dbReference type="InterPro" id="IPR003812">
    <property type="entry name" value="Fido"/>
</dbReference>
<dbReference type="AlphaFoldDB" id="A0A1Z4GK91"/>
<dbReference type="PIRSF" id="PIRSF018297">
    <property type="entry name" value="Doc"/>
    <property type="match status" value="1"/>
</dbReference>
<dbReference type="InterPro" id="IPR036597">
    <property type="entry name" value="Fido-like_dom_sf"/>
</dbReference>
<organism evidence="2 3">
    <name type="scientific">Anabaenopsis circularis NIES-21</name>
    <dbReference type="NCBI Taxonomy" id="1085406"/>
    <lineage>
        <taxon>Bacteria</taxon>
        <taxon>Bacillati</taxon>
        <taxon>Cyanobacteriota</taxon>
        <taxon>Cyanophyceae</taxon>
        <taxon>Nostocales</taxon>
        <taxon>Nodulariaceae</taxon>
        <taxon>Anabaenopsis</taxon>
    </lineage>
</organism>
<dbReference type="SUPFAM" id="SSF140931">
    <property type="entry name" value="Fic-like"/>
    <property type="match status" value="1"/>
</dbReference>
<sequence length="131" mass="14529">MNEPFWLDEAIVRAMHKDQLAQHGGLAGIRDSNLFLASLDRPKNLLAYGEPTPTILDLAAAYGYGFAKNHVFVDGNKRVAFVTMATFLEVNGYSLDVIDTEVVLMMEQLAIGTETQESIAEWLQKNSVPNK</sequence>
<dbReference type="GO" id="GO:0016301">
    <property type="term" value="F:kinase activity"/>
    <property type="evidence" value="ECO:0007669"/>
    <property type="project" value="InterPro"/>
</dbReference>
<protein>
    <submittedName>
        <fullName evidence="2">Death-on-curing family protein</fullName>
    </submittedName>
</protein>
<dbReference type="Pfam" id="PF02661">
    <property type="entry name" value="Fic"/>
    <property type="match status" value="1"/>
</dbReference>
<dbReference type="InterPro" id="IPR006440">
    <property type="entry name" value="Doc"/>
</dbReference>
<dbReference type="PANTHER" id="PTHR39426:SF1">
    <property type="entry name" value="HOMOLOGY TO DEATH-ON-CURING PROTEIN OF PHAGE P1"/>
    <property type="match status" value="1"/>
</dbReference>
<evidence type="ECO:0000313" key="2">
    <source>
        <dbReference type="EMBL" id="BAY17914.1"/>
    </source>
</evidence>
<dbReference type="PROSITE" id="PS51459">
    <property type="entry name" value="FIDO"/>
    <property type="match status" value="1"/>
</dbReference>
<dbReference type="OrthoDB" id="9802752at2"/>
<name>A0A1Z4GK91_9CYAN</name>
<accession>A0A1Z4GK91</accession>
<keyword evidence="3" id="KW-1185">Reference proteome</keyword>
<dbReference type="PANTHER" id="PTHR39426">
    <property type="entry name" value="HOMOLOGY TO DEATH-ON-CURING PROTEIN OF PHAGE P1"/>
    <property type="match status" value="1"/>
</dbReference>
<dbReference type="InterPro" id="IPR053737">
    <property type="entry name" value="Type_II_TA_Toxin"/>
</dbReference>
<dbReference type="NCBIfam" id="TIGR01550">
    <property type="entry name" value="DOC_P1"/>
    <property type="match status" value="1"/>
</dbReference>
<dbReference type="EMBL" id="AP018174">
    <property type="protein sequence ID" value="BAY17914.1"/>
    <property type="molecule type" value="Genomic_DNA"/>
</dbReference>
<proteinExistence type="predicted"/>